<dbReference type="Proteomes" id="UP001651158">
    <property type="component" value="Unassembled WGS sequence"/>
</dbReference>
<dbReference type="InterPro" id="IPR011009">
    <property type="entry name" value="Kinase-like_dom_sf"/>
</dbReference>
<evidence type="ECO:0000313" key="5">
    <source>
        <dbReference type="EMBL" id="KAL5104177.1"/>
    </source>
</evidence>
<dbReference type="InterPro" id="IPR050117">
    <property type="entry name" value="MAPK"/>
</dbReference>
<dbReference type="EMBL" id="JAKROA010000013">
    <property type="protein sequence ID" value="KAL5104177.1"/>
    <property type="molecule type" value="Genomic_DNA"/>
</dbReference>
<feature type="region of interest" description="Disordered" evidence="3">
    <location>
        <begin position="339"/>
        <end position="375"/>
    </location>
</feature>
<organism evidence="5 6">
    <name type="scientific">Taenia crassiceps</name>
    <dbReference type="NCBI Taxonomy" id="6207"/>
    <lineage>
        <taxon>Eukaryota</taxon>
        <taxon>Metazoa</taxon>
        <taxon>Spiralia</taxon>
        <taxon>Lophotrochozoa</taxon>
        <taxon>Platyhelminthes</taxon>
        <taxon>Cestoda</taxon>
        <taxon>Eucestoda</taxon>
        <taxon>Cyclophyllidea</taxon>
        <taxon>Taeniidae</taxon>
        <taxon>Taenia</taxon>
    </lineage>
</organism>
<comment type="caution">
    <text evidence="5">The sequence shown here is derived from an EMBL/GenBank/DDBJ whole genome shotgun (WGS) entry which is preliminary data.</text>
</comment>
<dbReference type="Pfam" id="PF00069">
    <property type="entry name" value="Pkinase"/>
    <property type="match status" value="1"/>
</dbReference>
<dbReference type="PROSITE" id="PS50011">
    <property type="entry name" value="PROTEIN_KINASE_DOM"/>
    <property type="match status" value="1"/>
</dbReference>
<dbReference type="GO" id="GO:0016301">
    <property type="term" value="F:kinase activity"/>
    <property type="evidence" value="ECO:0007669"/>
    <property type="project" value="UniProtKB-KW"/>
</dbReference>
<keyword evidence="5" id="KW-0808">Transferase</keyword>
<reference evidence="5 6" key="1">
    <citation type="journal article" date="2022" name="Front. Cell. Infect. Microbiol.">
        <title>The Genomes of Two Strains of Taenia crassiceps the Animal Model for the Study of Human Cysticercosis.</title>
        <authorList>
            <person name="Bobes R.J."/>
            <person name="Estrada K."/>
            <person name="Rios-Valencia D.G."/>
            <person name="Calderon-Gallegos A."/>
            <person name="de la Torre P."/>
            <person name="Carrero J.C."/>
            <person name="Sanchez-Flores A."/>
            <person name="Laclette J.P."/>
        </authorList>
    </citation>
    <scope>NUCLEOTIDE SEQUENCE [LARGE SCALE GENOMIC DNA]</scope>
    <source>
        <strain evidence="5">WFUcys</strain>
    </source>
</reference>
<feature type="compositionally biased region" description="Polar residues" evidence="3">
    <location>
        <begin position="339"/>
        <end position="348"/>
    </location>
</feature>
<dbReference type="InterPro" id="IPR000719">
    <property type="entry name" value="Prot_kinase_dom"/>
</dbReference>
<keyword evidence="1" id="KW-0547">Nucleotide-binding</keyword>
<evidence type="ECO:0000313" key="6">
    <source>
        <dbReference type="Proteomes" id="UP001651158"/>
    </source>
</evidence>
<keyword evidence="6" id="KW-1185">Reference proteome</keyword>
<evidence type="ECO:0000256" key="3">
    <source>
        <dbReference type="SAM" id="MobiDB-lite"/>
    </source>
</evidence>
<dbReference type="Gene3D" id="1.10.510.10">
    <property type="entry name" value="Transferase(Phosphotransferase) domain 1"/>
    <property type="match status" value="1"/>
</dbReference>
<evidence type="ECO:0000259" key="4">
    <source>
        <dbReference type="PROSITE" id="PS50011"/>
    </source>
</evidence>
<proteinExistence type="predicted"/>
<name>A0ABR4Q3L3_9CEST</name>
<protein>
    <submittedName>
        <fullName evidence="5">Mitogen-activated protein kinase 15</fullName>
    </submittedName>
</protein>
<dbReference type="SUPFAM" id="SSF56112">
    <property type="entry name" value="Protein kinase-like (PK-like)"/>
    <property type="match status" value="1"/>
</dbReference>
<feature type="domain" description="Protein kinase" evidence="4">
    <location>
        <begin position="1"/>
        <end position="226"/>
    </location>
</feature>
<dbReference type="SMART" id="SM00220">
    <property type="entry name" value="S_TKc"/>
    <property type="match status" value="1"/>
</dbReference>
<sequence length="469" mass="52758">MAEETDLHRVIKRGNILHPIHQQFIMYQLLGAINYLHSAEVIHRDLKPSNVLIDSACRVKLCDFGLARSLATLKQQTLRSDDGLLTEEVRTEAPLTEYVATRWYRAPEILLASGYYTKSVDLWSLGCILGEMLLGKPLFPGGSALDQLECIITTMPHPLTHQDVTCIRSPYGARILSQASLKYRKPVTAMFSATADRNGIKLMGRLLQFNPLKRATICEALNHNYVRRFRNAKEQLITMPKPSQPPVNDNVQLSVQEYRKRVFQMAAEYMNKSKSAEKKNESLCYNEKYTSKSIPVSYHYAAQYSPPAKKFESPMDRSQSVITRANQAIVEVSLGDASSNRVSATSAATPVHANDSVHTVTNQRPPPTGAEHSPPLTDAANHLKRPLIYNEARVTTINTLRLKSRQDKRTTSSSKAVFHSIVLHSLACKLRDPPNQRPHGHSVNHTARKDFVPSHSRKTEKHMESARYS</sequence>
<feature type="region of interest" description="Disordered" evidence="3">
    <location>
        <begin position="430"/>
        <end position="469"/>
    </location>
</feature>
<dbReference type="PROSITE" id="PS00108">
    <property type="entry name" value="PROTEIN_KINASE_ST"/>
    <property type="match status" value="1"/>
</dbReference>
<keyword evidence="5" id="KW-0418">Kinase</keyword>
<evidence type="ECO:0000256" key="1">
    <source>
        <dbReference type="ARBA" id="ARBA00022741"/>
    </source>
</evidence>
<dbReference type="InterPro" id="IPR008271">
    <property type="entry name" value="Ser/Thr_kinase_AS"/>
</dbReference>
<keyword evidence="2" id="KW-0067">ATP-binding</keyword>
<accession>A0ABR4Q3L3</accession>
<gene>
    <name evidence="5" type="ORF">TcWFU_000142</name>
</gene>
<evidence type="ECO:0000256" key="2">
    <source>
        <dbReference type="ARBA" id="ARBA00022840"/>
    </source>
</evidence>
<dbReference type="PANTHER" id="PTHR24055">
    <property type="entry name" value="MITOGEN-ACTIVATED PROTEIN KINASE"/>
    <property type="match status" value="1"/>
</dbReference>